<evidence type="ECO:0000313" key="1">
    <source>
        <dbReference type="EMBL" id="JAI04407.1"/>
    </source>
</evidence>
<dbReference type="AlphaFoldDB" id="A0A0E9XPR3"/>
<reference evidence="1" key="2">
    <citation type="journal article" date="2015" name="Fish Shellfish Immunol.">
        <title>Early steps in the European eel (Anguilla anguilla)-Vibrio vulnificus interaction in the gills: Role of the RtxA13 toxin.</title>
        <authorList>
            <person name="Callol A."/>
            <person name="Pajuelo D."/>
            <person name="Ebbesson L."/>
            <person name="Teles M."/>
            <person name="MacKenzie S."/>
            <person name="Amaro C."/>
        </authorList>
    </citation>
    <scope>NUCLEOTIDE SEQUENCE</scope>
</reference>
<reference evidence="1" key="1">
    <citation type="submission" date="2014-11" db="EMBL/GenBank/DDBJ databases">
        <authorList>
            <person name="Amaro Gonzalez C."/>
        </authorList>
    </citation>
    <scope>NUCLEOTIDE SEQUENCE</scope>
</reference>
<protein>
    <submittedName>
        <fullName evidence="1">Uncharacterized protein</fullName>
    </submittedName>
</protein>
<dbReference type="EMBL" id="GBXM01004171">
    <property type="protein sequence ID" value="JAI04407.1"/>
    <property type="molecule type" value="Transcribed_RNA"/>
</dbReference>
<accession>A0A0E9XPR3</accession>
<name>A0A0E9XPR3_ANGAN</name>
<proteinExistence type="predicted"/>
<organism evidence="1">
    <name type="scientific">Anguilla anguilla</name>
    <name type="common">European freshwater eel</name>
    <name type="synonym">Muraena anguilla</name>
    <dbReference type="NCBI Taxonomy" id="7936"/>
    <lineage>
        <taxon>Eukaryota</taxon>
        <taxon>Metazoa</taxon>
        <taxon>Chordata</taxon>
        <taxon>Craniata</taxon>
        <taxon>Vertebrata</taxon>
        <taxon>Euteleostomi</taxon>
        <taxon>Actinopterygii</taxon>
        <taxon>Neopterygii</taxon>
        <taxon>Teleostei</taxon>
        <taxon>Anguilliformes</taxon>
        <taxon>Anguillidae</taxon>
        <taxon>Anguilla</taxon>
    </lineage>
</organism>
<sequence>MGESRIHCMLTLFLSRFRFCENEGIVRASLSDGVFRF</sequence>